<dbReference type="EMBL" id="GBHO01004859">
    <property type="protein sequence ID" value="JAG38745.1"/>
    <property type="molecule type" value="Transcribed_RNA"/>
</dbReference>
<dbReference type="PROSITE" id="PS50994">
    <property type="entry name" value="INTEGRASE"/>
    <property type="match status" value="1"/>
</dbReference>
<feature type="domain" description="Integrase catalytic" evidence="1">
    <location>
        <begin position="1"/>
        <end position="70"/>
    </location>
</feature>
<protein>
    <recommendedName>
        <fullName evidence="1">Integrase catalytic domain-containing protein</fullName>
    </recommendedName>
</protein>
<proteinExistence type="predicted"/>
<reference evidence="2" key="1">
    <citation type="journal article" date="2014" name="PLoS ONE">
        <title>Transcriptome-Based Identification of ABC Transporters in the Western Tarnished Plant Bug Lygus hesperus.</title>
        <authorList>
            <person name="Hull J.J."/>
            <person name="Chaney K."/>
            <person name="Geib S.M."/>
            <person name="Fabrick J.A."/>
            <person name="Brent C.S."/>
            <person name="Walsh D."/>
            <person name="Lavine L.C."/>
        </authorList>
    </citation>
    <scope>NUCLEOTIDE SEQUENCE</scope>
</reference>
<reference evidence="2" key="2">
    <citation type="submission" date="2014-07" db="EMBL/GenBank/DDBJ databases">
        <authorList>
            <person name="Hull J."/>
        </authorList>
    </citation>
    <scope>NUCLEOTIDE SEQUENCE</scope>
</reference>
<dbReference type="AlphaFoldDB" id="A0A0A9ZAC2"/>
<evidence type="ECO:0000259" key="1">
    <source>
        <dbReference type="PROSITE" id="PS50994"/>
    </source>
</evidence>
<name>A0A0A9ZAC2_LYGHE</name>
<dbReference type="SUPFAM" id="SSF53098">
    <property type="entry name" value="Ribonuclease H-like"/>
    <property type="match status" value="1"/>
</dbReference>
<dbReference type="InterPro" id="IPR036397">
    <property type="entry name" value="RNaseH_sf"/>
</dbReference>
<evidence type="ECO:0000313" key="2">
    <source>
        <dbReference type="EMBL" id="JAG38745.1"/>
    </source>
</evidence>
<feature type="non-terminal residue" evidence="2">
    <location>
        <position position="202"/>
    </location>
</feature>
<gene>
    <name evidence="2" type="ORF">CM83_58</name>
</gene>
<organism evidence="2">
    <name type="scientific">Lygus hesperus</name>
    <name type="common">Western plant bug</name>
    <dbReference type="NCBI Taxonomy" id="30085"/>
    <lineage>
        <taxon>Eukaryota</taxon>
        <taxon>Metazoa</taxon>
        <taxon>Ecdysozoa</taxon>
        <taxon>Arthropoda</taxon>
        <taxon>Hexapoda</taxon>
        <taxon>Insecta</taxon>
        <taxon>Pterygota</taxon>
        <taxon>Neoptera</taxon>
        <taxon>Paraneoptera</taxon>
        <taxon>Hemiptera</taxon>
        <taxon>Heteroptera</taxon>
        <taxon>Panheteroptera</taxon>
        <taxon>Cimicomorpha</taxon>
        <taxon>Miridae</taxon>
        <taxon>Mirini</taxon>
        <taxon>Lygus</taxon>
    </lineage>
</organism>
<dbReference type="InterPro" id="IPR012337">
    <property type="entry name" value="RNaseH-like_sf"/>
</dbReference>
<accession>A0A0A9ZAC2</accession>
<dbReference type="Pfam" id="PF22938">
    <property type="entry name" value="Integrase_p58_C"/>
    <property type="match status" value="1"/>
</dbReference>
<dbReference type="PANTHER" id="PTHR37984">
    <property type="entry name" value="PROTEIN CBG26694"/>
    <property type="match status" value="1"/>
</dbReference>
<dbReference type="InterPro" id="IPR001584">
    <property type="entry name" value="Integrase_cat-core"/>
</dbReference>
<dbReference type="PANTHER" id="PTHR37984:SF5">
    <property type="entry name" value="PROTEIN NYNRIN-LIKE"/>
    <property type="match status" value="1"/>
</dbReference>
<sequence length="202" mass="22875">MHKTRATPLHPQSSGLVERFNRTLWAALAKVVSTNQRDWDLRLPCVLLAYRATEHSTTGLSPAKLVMGRELTLPLHLLVGPTPGTTPQTAYAQMLKEQLIQVHELARKRIVHAADSVKKKYDVRAEKPRYQVGDLVWYFRPRRKVGICPKLQSSWTGPCEIVKAISDVVFRIRTPKGARGKKWFVVHADKLVPCPDPKEKEG</sequence>
<dbReference type="Gene3D" id="3.30.420.10">
    <property type="entry name" value="Ribonuclease H-like superfamily/Ribonuclease H"/>
    <property type="match status" value="1"/>
</dbReference>
<dbReference type="InterPro" id="IPR054465">
    <property type="entry name" value="Integrase_p58-like_C"/>
</dbReference>
<dbReference type="GO" id="GO:0003676">
    <property type="term" value="F:nucleic acid binding"/>
    <property type="evidence" value="ECO:0007669"/>
    <property type="project" value="InterPro"/>
</dbReference>
<dbReference type="InterPro" id="IPR050951">
    <property type="entry name" value="Retrovirus_Pol_polyprotein"/>
</dbReference>
<dbReference type="GO" id="GO:0015074">
    <property type="term" value="P:DNA integration"/>
    <property type="evidence" value="ECO:0007669"/>
    <property type="project" value="InterPro"/>
</dbReference>